<feature type="transmembrane region" description="Helical" evidence="1">
    <location>
        <begin position="97"/>
        <end position="117"/>
    </location>
</feature>
<protein>
    <submittedName>
        <fullName evidence="2">DUF962 domain-containing protein</fullName>
    </submittedName>
</protein>
<dbReference type="AlphaFoldDB" id="A0A934PSI2"/>
<keyword evidence="1" id="KW-0812">Transmembrane</keyword>
<accession>A0A934PSI2</accession>
<dbReference type="Pfam" id="PF06127">
    <property type="entry name" value="Mpo1-like"/>
    <property type="match status" value="1"/>
</dbReference>
<dbReference type="EMBL" id="JAEHFW010000001">
    <property type="protein sequence ID" value="MBK0378401.1"/>
    <property type="molecule type" value="Genomic_DNA"/>
</dbReference>
<organism evidence="2 3">
    <name type="scientific">Mucilaginibacter segetis</name>
    <dbReference type="NCBI Taxonomy" id="2793071"/>
    <lineage>
        <taxon>Bacteria</taxon>
        <taxon>Pseudomonadati</taxon>
        <taxon>Bacteroidota</taxon>
        <taxon>Sphingobacteriia</taxon>
        <taxon>Sphingobacteriales</taxon>
        <taxon>Sphingobacteriaceae</taxon>
        <taxon>Mucilaginibacter</taxon>
    </lineage>
</organism>
<reference evidence="2" key="1">
    <citation type="submission" date="2020-12" db="EMBL/GenBank/DDBJ databases">
        <title>Bacterial novel species Mucilaginibacter sp. SD-g isolated from soil.</title>
        <authorList>
            <person name="Jung H.-Y."/>
        </authorList>
    </citation>
    <scope>NUCLEOTIDE SEQUENCE</scope>
    <source>
        <strain evidence="2">SD-g</strain>
    </source>
</reference>
<evidence type="ECO:0000313" key="3">
    <source>
        <dbReference type="Proteomes" id="UP000613193"/>
    </source>
</evidence>
<evidence type="ECO:0000256" key="1">
    <source>
        <dbReference type="SAM" id="Phobius"/>
    </source>
</evidence>
<evidence type="ECO:0000313" key="2">
    <source>
        <dbReference type="EMBL" id="MBK0378401.1"/>
    </source>
</evidence>
<gene>
    <name evidence="2" type="ORF">I5M19_03730</name>
</gene>
<comment type="caution">
    <text evidence="2">The sequence shown here is derived from an EMBL/GenBank/DDBJ whole genome shotgun (WGS) entry which is preliminary data.</text>
</comment>
<dbReference type="RefSeq" id="WP_200064162.1">
    <property type="nucleotide sequence ID" value="NZ_JAEHFW010000001.1"/>
</dbReference>
<keyword evidence="1" id="KW-0472">Membrane</keyword>
<proteinExistence type="predicted"/>
<name>A0A934PSI2_9SPHI</name>
<dbReference type="Proteomes" id="UP000613193">
    <property type="component" value="Unassembled WGS sequence"/>
</dbReference>
<feature type="transmembrane region" description="Helical" evidence="1">
    <location>
        <begin position="123"/>
        <end position="142"/>
    </location>
</feature>
<feature type="transmembrane region" description="Helical" evidence="1">
    <location>
        <begin position="74"/>
        <end position="90"/>
    </location>
</feature>
<sequence>MARSGKKVYNPVSPKKEDLRPVDVYFNRLNASHQQSTNLLLHFIGVPLMVLGALAIAWAIPFPHFSFIGKYNGYFNWASFLIAFWIYYTLKLSPMLSYLMLFLMFGFSYGVMELSAIEQISGIPLIWIGTFILALAALLQFIGGKTEGKPSSFNDDKQLVLITPIWVLHFLTKKIGIRY</sequence>
<dbReference type="InterPro" id="IPR009305">
    <property type="entry name" value="Mpo1-like"/>
</dbReference>
<keyword evidence="1" id="KW-1133">Transmembrane helix</keyword>
<feature type="transmembrane region" description="Helical" evidence="1">
    <location>
        <begin position="39"/>
        <end position="62"/>
    </location>
</feature>
<keyword evidence="3" id="KW-1185">Reference proteome</keyword>